<feature type="domain" description="DinB-like" evidence="1">
    <location>
        <begin position="10"/>
        <end position="159"/>
    </location>
</feature>
<dbReference type="InterPro" id="IPR024775">
    <property type="entry name" value="DinB-like"/>
</dbReference>
<gene>
    <name evidence="2" type="ORF">CLV30_12517</name>
</gene>
<evidence type="ECO:0000313" key="2">
    <source>
        <dbReference type="EMBL" id="PSK96637.1"/>
    </source>
</evidence>
<sequence>MRSSEVLIDAFDRVRQNVHSAVGGLSPEQLTVRLDSQANSIAWLVWHLTRIQDDHVADVAGTRQAWIAEGWVDFFGLPFDPLDTGFGHGSDDVAAVRVDSGDVLTGYHDAAYARTVSYLERLADADLDRVVDESWTPVVTLGARLVSVANEDAQHVGQAAFVRGVVERGAVPPVAG</sequence>
<evidence type="ECO:0000259" key="1">
    <source>
        <dbReference type="Pfam" id="PF12867"/>
    </source>
</evidence>
<name>A0A2P8DHD9_9ACTN</name>
<comment type="caution">
    <text evidence="2">The sequence shown here is derived from an EMBL/GenBank/DDBJ whole genome shotgun (WGS) entry which is preliminary data.</text>
</comment>
<protein>
    <submittedName>
        <fullName evidence="2">Putative damage-inducible protein DinB</fullName>
    </submittedName>
</protein>
<dbReference type="AlphaFoldDB" id="A0A2P8DHD9"/>
<organism evidence="2 3">
    <name type="scientific">Haloactinopolyspora alba</name>
    <dbReference type="NCBI Taxonomy" id="648780"/>
    <lineage>
        <taxon>Bacteria</taxon>
        <taxon>Bacillati</taxon>
        <taxon>Actinomycetota</taxon>
        <taxon>Actinomycetes</taxon>
        <taxon>Jiangellales</taxon>
        <taxon>Jiangellaceae</taxon>
        <taxon>Haloactinopolyspora</taxon>
    </lineage>
</organism>
<dbReference type="Proteomes" id="UP000243528">
    <property type="component" value="Unassembled WGS sequence"/>
</dbReference>
<keyword evidence="3" id="KW-1185">Reference proteome</keyword>
<accession>A0A2P8DHD9</accession>
<evidence type="ECO:0000313" key="3">
    <source>
        <dbReference type="Proteomes" id="UP000243528"/>
    </source>
</evidence>
<dbReference type="InterPro" id="IPR034660">
    <property type="entry name" value="DinB/YfiT-like"/>
</dbReference>
<dbReference type="SUPFAM" id="SSF109854">
    <property type="entry name" value="DinB/YfiT-like putative metalloenzymes"/>
    <property type="match status" value="1"/>
</dbReference>
<dbReference type="EMBL" id="PYGE01000025">
    <property type="protein sequence ID" value="PSK96637.1"/>
    <property type="molecule type" value="Genomic_DNA"/>
</dbReference>
<dbReference type="NCBIfam" id="NF047843">
    <property type="entry name" value="MST_Rv0443"/>
    <property type="match status" value="1"/>
</dbReference>
<reference evidence="2 3" key="1">
    <citation type="submission" date="2018-03" db="EMBL/GenBank/DDBJ databases">
        <title>Genomic Encyclopedia of Archaeal and Bacterial Type Strains, Phase II (KMG-II): from individual species to whole genera.</title>
        <authorList>
            <person name="Goeker M."/>
        </authorList>
    </citation>
    <scope>NUCLEOTIDE SEQUENCE [LARGE SCALE GENOMIC DNA]</scope>
    <source>
        <strain evidence="2 3">DSM 45211</strain>
    </source>
</reference>
<proteinExistence type="predicted"/>
<dbReference type="OrthoDB" id="2363925at2"/>
<dbReference type="Gene3D" id="1.20.120.450">
    <property type="entry name" value="dinb family like domain"/>
    <property type="match status" value="1"/>
</dbReference>
<dbReference type="Pfam" id="PF12867">
    <property type="entry name" value="DinB_2"/>
    <property type="match status" value="1"/>
</dbReference>
<dbReference type="RefSeq" id="WP_106539572.1">
    <property type="nucleotide sequence ID" value="NZ_PYGE01000025.1"/>
</dbReference>